<protein>
    <submittedName>
        <fullName evidence="2">Recombinase family protein</fullName>
    </submittedName>
</protein>
<name>A0A4V2DPY1_9GAMM</name>
<reference evidence="2 3" key="1">
    <citation type="submission" date="2019-02" db="EMBL/GenBank/DDBJ databases">
        <title>The Batch Genome Submission of Acinetobacter spp. strains.</title>
        <authorList>
            <person name="Qin J."/>
            <person name="Hu Y."/>
            <person name="Ye H."/>
            <person name="Wei L."/>
            <person name="Feng Y."/>
            <person name="Zong Z."/>
        </authorList>
    </citation>
    <scope>NUCLEOTIDE SEQUENCE [LARGE SCALE GENOMIC DNA]</scope>
    <source>
        <strain evidence="2 3">WCHABo060081</strain>
    </source>
</reference>
<dbReference type="PANTHER" id="PTHR30461">
    <property type="entry name" value="DNA-INVERTASE FROM LAMBDOID PROPHAGE"/>
    <property type="match status" value="1"/>
</dbReference>
<dbReference type="InterPro" id="IPR050639">
    <property type="entry name" value="SSR_resolvase"/>
</dbReference>
<dbReference type="GO" id="GO:0000150">
    <property type="term" value="F:DNA strand exchange activity"/>
    <property type="evidence" value="ECO:0007669"/>
    <property type="project" value="InterPro"/>
</dbReference>
<feature type="domain" description="Resolvase/invertase-type recombinase catalytic" evidence="1">
    <location>
        <begin position="20"/>
        <end position="171"/>
    </location>
</feature>
<dbReference type="GO" id="GO:0003677">
    <property type="term" value="F:DNA binding"/>
    <property type="evidence" value="ECO:0007669"/>
    <property type="project" value="InterPro"/>
</dbReference>
<dbReference type="Gene3D" id="3.40.50.1390">
    <property type="entry name" value="Resolvase, N-terminal catalytic domain"/>
    <property type="match status" value="1"/>
</dbReference>
<dbReference type="PANTHER" id="PTHR30461:SF23">
    <property type="entry name" value="DNA RECOMBINASE-RELATED"/>
    <property type="match status" value="1"/>
</dbReference>
<evidence type="ECO:0000313" key="2">
    <source>
        <dbReference type="EMBL" id="RZG68434.1"/>
    </source>
</evidence>
<dbReference type="Pfam" id="PF07508">
    <property type="entry name" value="Recombinase"/>
    <property type="match status" value="1"/>
</dbReference>
<gene>
    <name evidence="2" type="ORF">EXE25_05100</name>
</gene>
<dbReference type="FunFam" id="3.40.50.1390:FF:000008">
    <property type="entry name" value="DNA recombinase"/>
    <property type="match status" value="1"/>
</dbReference>
<evidence type="ECO:0000313" key="3">
    <source>
        <dbReference type="Proteomes" id="UP000293483"/>
    </source>
</evidence>
<dbReference type="InterPro" id="IPR036162">
    <property type="entry name" value="Resolvase-like_N_sf"/>
</dbReference>
<dbReference type="Proteomes" id="UP000293483">
    <property type="component" value="Unassembled WGS sequence"/>
</dbReference>
<dbReference type="RefSeq" id="WP_130144423.1">
    <property type="nucleotide sequence ID" value="NZ_SGSU01000004.1"/>
</dbReference>
<organism evidence="2 3">
    <name type="scientific">Acinetobacter bouvetii</name>
    <dbReference type="NCBI Taxonomy" id="202951"/>
    <lineage>
        <taxon>Bacteria</taxon>
        <taxon>Pseudomonadati</taxon>
        <taxon>Pseudomonadota</taxon>
        <taxon>Gammaproteobacteria</taxon>
        <taxon>Moraxellales</taxon>
        <taxon>Moraxellaceae</taxon>
        <taxon>Acinetobacter</taxon>
    </lineage>
</organism>
<dbReference type="SUPFAM" id="SSF53041">
    <property type="entry name" value="Resolvase-like"/>
    <property type="match status" value="1"/>
</dbReference>
<dbReference type="Pfam" id="PF00239">
    <property type="entry name" value="Resolvase"/>
    <property type="match status" value="1"/>
</dbReference>
<accession>A0A4V2DPY1</accession>
<dbReference type="AlphaFoldDB" id="A0A4V2DPY1"/>
<dbReference type="SMART" id="SM00857">
    <property type="entry name" value="Resolvase"/>
    <property type="match status" value="1"/>
</dbReference>
<sequence>MDSSHSTQQQTSESKQPILAAQYVRMSTDHQQYSTLNQSDKIQEYANKHNIQIIKTYVDDGKSGLSLSGRAGLQQLIQDVESHRIEFKIILVYDVSRWGRFQDADESAYYEYICKRAGIQIIYCAEQFANDGTPFTTVMKSFKRTMAGEYSRELSNKVFIGQCRLIELGFRQGGTAGYGLRRALIDQQGNFKTLLKMGEHKSFQMDRVILVAGPEEETKVIHQIYEWFIQNNLSESQIAEKLNSENIKTDFNRAWTRNTVHEVLTNEKYIGNNIFNKTSFKLKKAHVSNPTEQWIRKDQAFEAIVPLDMFYTAQGIIRERSRKYTDEELLDLLRTLYQKHGFLSGLIINESEITPKTGVYSNRFGSLLRAYELIGFKPERDFQYIEINKFLRKLHPEITQQVISEMEKLNGANIQKDPLSDLIFINDEINISIVLTRCHKLSSGNSRWKVRFDTILNPDITVVVRLDATNTTIKDYYLLPRLDFMCDKLSLGEFNPVELESFRFENLNYLFGMAERVKWKYIA</sequence>
<evidence type="ECO:0000259" key="1">
    <source>
        <dbReference type="SMART" id="SM00857"/>
    </source>
</evidence>
<comment type="caution">
    <text evidence="2">The sequence shown here is derived from an EMBL/GenBank/DDBJ whole genome shotgun (WGS) entry which is preliminary data.</text>
</comment>
<dbReference type="Gene3D" id="3.90.1750.20">
    <property type="entry name" value="Putative Large Serine Recombinase, Chain B, Domain 2"/>
    <property type="match status" value="1"/>
</dbReference>
<dbReference type="InterPro" id="IPR011109">
    <property type="entry name" value="DNA_bind_recombinase_dom"/>
</dbReference>
<proteinExistence type="predicted"/>
<dbReference type="CDD" id="cd00338">
    <property type="entry name" value="Ser_Recombinase"/>
    <property type="match status" value="1"/>
</dbReference>
<dbReference type="EMBL" id="SGSU01000004">
    <property type="protein sequence ID" value="RZG68434.1"/>
    <property type="molecule type" value="Genomic_DNA"/>
</dbReference>
<dbReference type="InterPro" id="IPR006119">
    <property type="entry name" value="Resolv_N"/>
</dbReference>
<dbReference type="InterPro" id="IPR038109">
    <property type="entry name" value="DNA_bind_recomb_sf"/>
</dbReference>